<feature type="compositionally biased region" description="Basic and acidic residues" evidence="1">
    <location>
        <begin position="529"/>
        <end position="540"/>
    </location>
</feature>
<feature type="compositionally biased region" description="Low complexity" evidence="1">
    <location>
        <begin position="886"/>
        <end position="898"/>
    </location>
</feature>
<evidence type="ECO:0000313" key="3">
    <source>
        <dbReference type="Proteomes" id="UP000326757"/>
    </source>
</evidence>
<feature type="region of interest" description="Disordered" evidence="1">
    <location>
        <begin position="349"/>
        <end position="395"/>
    </location>
</feature>
<feature type="region of interest" description="Disordered" evidence="1">
    <location>
        <begin position="426"/>
        <end position="540"/>
    </location>
</feature>
<feature type="compositionally biased region" description="Polar residues" evidence="1">
    <location>
        <begin position="702"/>
        <end position="713"/>
    </location>
</feature>
<evidence type="ECO:0000256" key="1">
    <source>
        <dbReference type="SAM" id="MobiDB-lite"/>
    </source>
</evidence>
<dbReference type="AlphaFoldDB" id="A0A5N6JXW4"/>
<feature type="compositionally biased region" description="Polar residues" evidence="1">
    <location>
        <begin position="874"/>
        <end position="885"/>
    </location>
</feature>
<feature type="compositionally biased region" description="Polar residues" evidence="1">
    <location>
        <begin position="857"/>
        <end position="867"/>
    </location>
</feature>
<feature type="region of interest" description="Disordered" evidence="1">
    <location>
        <begin position="192"/>
        <end position="223"/>
    </location>
</feature>
<accession>A0A5N6JXW4</accession>
<dbReference type="OrthoDB" id="5419922at2759"/>
<feature type="region of interest" description="Disordered" evidence="1">
    <location>
        <begin position="1"/>
        <end position="32"/>
    </location>
</feature>
<feature type="region of interest" description="Disordered" evidence="1">
    <location>
        <begin position="584"/>
        <end position="718"/>
    </location>
</feature>
<feature type="compositionally biased region" description="Basic and acidic residues" evidence="1">
    <location>
        <begin position="692"/>
        <end position="701"/>
    </location>
</feature>
<feature type="compositionally biased region" description="Polar residues" evidence="1">
    <location>
        <begin position="812"/>
        <end position="828"/>
    </location>
</feature>
<feature type="region of interest" description="Disordered" evidence="1">
    <location>
        <begin position="1223"/>
        <end position="1244"/>
    </location>
</feature>
<comment type="caution">
    <text evidence="2">The sequence shown here is derived from an EMBL/GenBank/DDBJ whole genome shotgun (WGS) entry which is preliminary data.</text>
</comment>
<feature type="region of interest" description="Disordered" evidence="1">
    <location>
        <begin position="772"/>
        <end position="1045"/>
    </location>
</feature>
<dbReference type="Proteomes" id="UP000326757">
    <property type="component" value="Unassembled WGS sequence"/>
</dbReference>
<feature type="compositionally biased region" description="Low complexity" evidence="1">
    <location>
        <begin position="799"/>
        <end position="811"/>
    </location>
</feature>
<feature type="compositionally biased region" description="Basic and acidic residues" evidence="1">
    <location>
        <begin position="931"/>
        <end position="962"/>
    </location>
</feature>
<gene>
    <name evidence="2" type="ORF">EYC80_009458</name>
</gene>
<feature type="compositionally biased region" description="Polar residues" evidence="1">
    <location>
        <begin position="306"/>
        <end position="325"/>
    </location>
</feature>
<feature type="compositionally biased region" description="Polar residues" evidence="1">
    <location>
        <begin position="643"/>
        <end position="691"/>
    </location>
</feature>
<feature type="compositionally biased region" description="Basic and acidic residues" evidence="1">
    <location>
        <begin position="778"/>
        <end position="791"/>
    </location>
</feature>
<feature type="compositionally biased region" description="Polar residues" evidence="1">
    <location>
        <begin position="1164"/>
        <end position="1182"/>
    </location>
</feature>
<feature type="compositionally biased region" description="Polar residues" evidence="1">
    <location>
        <begin position="513"/>
        <end position="528"/>
    </location>
</feature>
<name>A0A5N6JXW4_MONLA</name>
<feature type="region of interest" description="Disordered" evidence="1">
    <location>
        <begin position="281"/>
        <end position="325"/>
    </location>
</feature>
<proteinExistence type="predicted"/>
<feature type="compositionally biased region" description="Polar residues" evidence="1">
    <location>
        <begin position="281"/>
        <end position="298"/>
    </location>
</feature>
<protein>
    <recommendedName>
        <fullName evidence="4">Protamine P1</fullName>
    </recommendedName>
</protein>
<reference evidence="2 3" key="1">
    <citation type="submission" date="2019-06" db="EMBL/GenBank/DDBJ databases">
        <title>Genome Sequence of the Brown Rot Fungal Pathogen Monilinia laxa.</title>
        <authorList>
            <person name="De Miccolis Angelini R.M."/>
            <person name="Landi L."/>
            <person name="Abate D."/>
            <person name="Pollastro S."/>
            <person name="Romanazzi G."/>
            <person name="Faretra F."/>
        </authorList>
    </citation>
    <scope>NUCLEOTIDE SEQUENCE [LARGE SCALE GENOMIC DNA]</scope>
    <source>
        <strain evidence="2 3">Mlax316</strain>
    </source>
</reference>
<feature type="compositionally biased region" description="Polar residues" evidence="1">
    <location>
        <begin position="478"/>
        <end position="506"/>
    </location>
</feature>
<evidence type="ECO:0000313" key="2">
    <source>
        <dbReference type="EMBL" id="KAB8293994.1"/>
    </source>
</evidence>
<organism evidence="2 3">
    <name type="scientific">Monilinia laxa</name>
    <name type="common">Brown rot fungus</name>
    <name type="synonym">Sclerotinia laxa</name>
    <dbReference type="NCBI Taxonomy" id="61186"/>
    <lineage>
        <taxon>Eukaryota</taxon>
        <taxon>Fungi</taxon>
        <taxon>Dikarya</taxon>
        <taxon>Ascomycota</taxon>
        <taxon>Pezizomycotina</taxon>
        <taxon>Leotiomycetes</taxon>
        <taxon>Helotiales</taxon>
        <taxon>Sclerotiniaceae</taxon>
        <taxon>Monilinia</taxon>
    </lineage>
</organism>
<feature type="compositionally biased region" description="Polar residues" evidence="1">
    <location>
        <begin position="899"/>
        <end position="908"/>
    </location>
</feature>
<evidence type="ECO:0008006" key="4">
    <source>
        <dbReference type="Google" id="ProtNLM"/>
    </source>
</evidence>
<keyword evidence="3" id="KW-1185">Reference proteome</keyword>
<feature type="region of interest" description="Disordered" evidence="1">
    <location>
        <begin position="1123"/>
        <end position="1186"/>
    </location>
</feature>
<sequence>MSRLSFDSDNDDEPLYFTPTHEPEDLICEGSDTEASTRAIIRKRQRYEKCAERVLRGQLPIIQSAQLRGPFYKDNKNEWVNPWRHRERDWWKPGSKDMLFRREDVMRRAREHGRKDMSPTEALAWCRRDAKRQAKERGIEDGSKMEQAPATRLDRERFVVDDTVHGDITMEEERDMFEGNRLLTGLPFPGVPESTSSTHTNIRDSEGTPGIGGSISNHGDYGRQPDTWTSIKRPVDIAWLKGSHISKRARWEDPAVSSPTPLPHAIGQKLQQKVTGTTMVAHNGTTNTGQPRSGSSLKTQHDLTSPRESYASLQQPGTTFDTEASFHNNIGQQGQERNSISVFGSGRKSANLYGDSPDHHSSALSHELGSKPASPLLPSATHPVTSPRLPSHPRTSAIYDETQKTPGNISFVTDVAPSSVNLEQFQFRKKRKRKTNAPLTRHSLKDMGENSRAPPSEGSMPDLSLRSDGILSHPSVLHPSNTSKGSSLSPNRRTKSAITNGSSRRSSPVDESWLTTQEEVSTTPSTRNSDGKRAIEREHSPLCENLDNSWVTTQDDFDHSPNSSASMVITQIYRGSSFLPRPNFVEHMAGSRPMNYKRTDSLESSPPKKHSIAQPELSPSKSSPHLPALLKDSNNKGVPYSNLDGSSTQSYNTSPVSSIKSKLRSPQTHVLHQNLRSSQQLADDATSISNEEPTKNTRNDNPESSISENVQISDDNKGFETKEAISKINMSFKSEKIEEITVLQVKHESDIDTQIQADREALDIIEDAEEVSGVAQGKTEEEVQEAMRAEPETDDVPNSALSSGHTSTSSSPARTNNLTIHNLTSIQKARNVDRISRSSLLNQFTPLMPSEGDIISPASTQDLTEQSLKAAASDENTAIPSGDTASSKGSNSESQSKEPTVSQNNCPQSPWAPGEALPLVAHRKLAATEMIEPHSDVESPHPGWQKEERPVTPDNDFIRPFRDLMTPSPPPEALDTLGIEQRPSHTQLLIEAATQNPWVNGPKKKSTKRKRVSFGVLDDEDPVQSQPSSRRKRRSPSPQSLYRTGACGSKVAAFDDDVTDINSFQNHFSAIRKNSKGDGVAKRNSVERPLSSPKFKTILLGAADPIVSSPAIDAMAEAFIAADRESSRERDRRFTTSPLRNRMPKNQEHTTFRDEDEDNPGIQPFSSHSSAMAALNETSSNAKVGDHAAGDFLDEVEGFLGGDWSVEGELKKANSTEFDMFTSKGERNAQSRRSLLTLEENVWS</sequence>
<feature type="compositionally biased region" description="Basic residues" evidence="1">
    <location>
        <begin position="1002"/>
        <end position="1012"/>
    </location>
</feature>
<dbReference type="EMBL" id="VIGI01000011">
    <property type="protein sequence ID" value="KAB8293994.1"/>
    <property type="molecule type" value="Genomic_DNA"/>
</dbReference>
<feature type="compositionally biased region" description="Basic and acidic residues" evidence="1">
    <location>
        <begin position="1123"/>
        <end position="1134"/>
    </location>
</feature>